<dbReference type="GO" id="GO:0018741">
    <property type="term" value="F:linear primary-alkylsulfatase activity"/>
    <property type="evidence" value="ECO:0007669"/>
    <property type="project" value="InterPro"/>
</dbReference>
<evidence type="ECO:0000256" key="1">
    <source>
        <dbReference type="ARBA" id="ARBA00022723"/>
    </source>
</evidence>
<name>A0A072PE51_9EURO</name>
<proteinExistence type="inferred from homology"/>
<dbReference type="GeneID" id="25280421"/>
<evidence type="ECO:0000259" key="5">
    <source>
        <dbReference type="SMART" id="SM00849"/>
    </source>
</evidence>
<evidence type="ECO:0000313" key="6">
    <source>
        <dbReference type="EMBL" id="KEF57578.1"/>
    </source>
</evidence>
<protein>
    <recommendedName>
        <fullName evidence="5">Metallo-beta-lactamase domain-containing protein</fullName>
    </recommendedName>
</protein>
<dbReference type="InterPro" id="IPR036866">
    <property type="entry name" value="RibonucZ/Hydroxyglut_hydro"/>
</dbReference>
<organism evidence="6 7">
    <name type="scientific">Exophiala aquamarina CBS 119918</name>
    <dbReference type="NCBI Taxonomy" id="1182545"/>
    <lineage>
        <taxon>Eukaryota</taxon>
        <taxon>Fungi</taxon>
        <taxon>Dikarya</taxon>
        <taxon>Ascomycota</taxon>
        <taxon>Pezizomycotina</taxon>
        <taxon>Eurotiomycetes</taxon>
        <taxon>Chaetothyriomycetidae</taxon>
        <taxon>Chaetothyriales</taxon>
        <taxon>Herpotrichiellaceae</taxon>
        <taxon>Exophiala</taxon>
    </lineage>
</organism>
<keyword evidence="7" id="KW-1185">Reference proteome</keyword>
<reference evidence="6 7" key="1">
    <citation type="submission" date="2013-03" db="EMBL/GenBank/DDBJ databases">
        <title>The Genome Sequence of Exophiala aquamarina CBS 119918.</title>
        <authorList>
            <consortium name="The Broad Institute Genomics Platform"/>
            <person name="Cuomo C."/>
            <person name="de Hoog S."/>
            <person name="Gorbushina A."/>
            <person name="Walker B."/>
            <person name="Young S.K."/>
            <person name="Zeng Q."/>
            <person name="Gargeya S."/>
            <person name="Fitzgerald M."/>
            <person name="Haas B."/>
            <person name="Abouelleil A."/>
            <person name="Allen A.W."/>
            <person name="Alvarado L."/>
            <person name="Arachchi H.M."/>
            <person name="Berlin A.M."/>
            <person name="Chapman S.B."/>
            <person name="Gainer-Dewar J."/>
            <person name="Goldberg J."/>
            <person name="Griggs A."/>
            <person name="Gujja S."/>
            <person name="Hansen M."/>
            <person name="Howarth C."/>
            <person name="Imamovic A."/>
            <person name="Ireland A."/>
            <person name="Larimer J."/>
            <person name="McCowan C."/>
            <person name="Murphy C."/>
            <person name="Pearson M."/>
            <person name="Poon T.W."/>
            <person name="Priest M."/>
            <person name="Roberts A."/>
            <person name="Saif S."/>
            <person name="Shea T."/>
            <person name="Sisk P."/>
            <person name="Sykes S."/>
            <person name="Wortman J."/>
            <person name="Nusbaum C."/>
            <person name="Birren B."/>
        </authorList>
    </citation>
    <scope>NUCLEOTIDE SEQUENCE [LARGE SCALE GENOMIC DNA]</scope>
    <source>
        <strain evidence="6 7">CBS 119918</strain>
    </source>
</reference>
<dbReference type="Gene3D" id="3.60.15.30">
    <property type="entry name" value="Metallo-beta-lactamase domain"/>
    <property type="match status" value="1"/>
</dbReference>
<dbReference type="EMBL" id="AMGV01000004">
    <property type="protein sequence ID" value="KEF57578.1"/>
    <property type="molecule type" value="Genomic_DNA"/>
</dbReference>
<dbReference type="InterPro" id="IPR029228">
    <property type="entry name" value="Alkyl_sulf_dimr"/>
</dbReference>
<dbReference type="InterPro" id="IPR052195">
    <property type="entry name" value="Bact_Alkyl/Aryl-Sulfatase"/>
</dbReference>
<dbReference type="Pfam" id="PF14864">
    <property type="entry name" value="Alkyl_sulf_C"/>
    <property type="match status" value="1"/>
</dbReference>
<dbReference type="InterPro" id="IPR001279">
    <property type="entry name" value="Metallo-B-lactamas"/>
</dbReference>
<keyword evidence="3" id="KW-0862">Zinc</keyword>
<keyword evidence="1" id="KW-0479">Metal-binding</keyword>
<dbReference type="OrthoDB" id="449487at2759"/>
<feature type="domain" description="Metallo-beta-lactamase" evidence="5">
    <location>
        <begin position="95"/>
        <end position="321"/>
    </location>
</feature>
<dbReference type="CDD" id="cd07710">
    <property type="entry name" value="arylsulfatase_Sdsa1-like_MBL-fold"/>
    <property type="match status" value="1"/>
</dbReference>
<dbReference type="HOGENOM" id="CLU_014655_1_0_1"/>
<sequence length="639" mass="70491">MTATESRSADRTSPSFEDTVDFANAERGFIGCLEPCVVKNAQGQIVWNNDEYNFVHEEPCPTTVEAKLWRQARLLSKQGLYCISPSIYQVRGFDISHITFVEGQSGLVVIDPLISCECAAAAMDLYKRYRGSRPVKAVIYTHSHIDHFGGAAGILPPPRGKEGLDDVKIIAPEHFMEEATSENVFAGPIMRKRSAHMYGSQLPRSSIGQVGVGLGMGTSRGTTSLVPPTVDITYTGQSLTIDGIHMVFQMVPNTEAPAELNIYFPNEHALLVAECATHALHNIVTLRGALVRDAKAWSRYLDETLVLYCEEAGAEVQFGSHGWPTWGNDNITSFLEQQRDLYAYIHDQTVRQMNRGWNGTEIAERMVLPPALRRAWHTQGFYGSVNHNVKGIYQRYMTWFDGAAENLWKWPPKEEGIKYVACIGGPEELLKKADGFINEGDLRFAATLLGHVVAAEDGAGGPASARLQCRDRLAYVFESLGFGAENATWRNFYLSQAMDLRNGKRSRGQDTASLASFAPRLAVEQWLGGLSIIVDGQAAGREHQPINIDIHIKDIDERWRLILSNGALTYRRLVGDRVTTSPQGSVRLTLEKAELCEVLNGKRNLTGIADVEGDVQLLGKLLSFASIDAGMPHGASSHL</sequence>
<dbReference type="RefSeq" id="XP_013260168.1">
    <property type="nucleotide sequence ID" value="XM_013404714.1"/>
</dbReference>
<dbReference type="SMART" id="SM00849">
    <property type="entry name" value="Lactamase_B"/>
    <property type="match status" value="1"/>
</dbReference>
<comment type="caution">
    <text evidence="6">The sequence shown here is derived from an EMBL/GenBank/DDBJ whole genome shotgun (WGS) entry which is preliminary data.</text>
</comment>
<dbReference type="Gene3D" id="1.25.40.880">
    <property type="entry name" value="Alkyl sulfatase, dimerisation domain"/>
    <property type="match status" value="1"/>
</dbReference>
<dbReference type="GO" id="GO:0046872">
    <property type="term" value="F:metal ion binding"/>
    <property type="evidence" value="ECO:0007669"/>
    <property type="project" value="UniProtKB-KW"/>
</dbReference>
<dbReference type="InterPro" id="IPR029229">
    <property type="entry name" value="Alkyl_sulf_C"/>
</dbReference>
<dbReference type="GO" id="GO:0018909">
    <property type="term" value="P:dodecyl sulfate metabolic process"/>
    <property type="evidence" value="ECO:0007669"/>
    <property type="project" value="InterPro"/>
</dbReference>
<evidence type="ECO:0000256" key="2">
    <source>
        <dbReference type="ARBA" id="ARBA00022801"/>
    </source>
</evidence>
<keyword evidence="2" id="KW-0378">Hydrolase</keyword>
<dbReference type="GO" id="GO:0046983">
    <property type="term" value="F:protein dimerization activity"/>
    <property type="evidence" value="ECO:0007669"/>
    <property type="project" value="InterPro"/>
</dbReference>
<comment type="similarity">
    <text evidence="4">Belongs to the metallo-beta-lactamase superfamily. Type III sulfatase family.</text>
</comment>
<dbReference type="InterPro" id="IPR036527">
    <property type="entry name" value="SCP2_sterol-bd_dom_sf"/>
</dbReference>
<gene>
    <name evidence="6" type="ORF">A1O9_05496</name>
</gene>
<dbReference type="Pfam" id="PF00753">
    <property type="entry name" value="Lactamase_B"/>
    <property type="match status" value="1"/>
</dbReference>
<dbReference type="SUPFAM" id="SSF55718">
    <property type="entry name" value="SCP-like"/>
    <property type="match status" value="1"/>
</dbReference>
<dbReference type="Gene3D" id="3.30.1050.10">
    <property type="entry name" value="SCP2 sterol-binding domain"/>
    <property type="match status" value="1"/>
</dbReference>
<dbReference type="FunFam" id="3.60.15.30:FF:000001">
    <property type="entry name" value="Alkyl/aryl-sulfatase BDS1"/>
    <property type="match status" value="1"/>
</dbReference>
<dbReference type="InterPro" id="IPR044097">
    <property type="entry name" value="Bds1/SdsA1_MBL-fold"/>
</dbReference>
<dbReference type="AlphaFoldDB" id="A0A072PE51"/>
<dbReference type="VEuPathDB" id="FungiDB:A1O9_05496"/>
<dbReference type="SUPFAM" id="SSF56281">
    <property type="entry name" value="Metallo-hydrolase/oxidoreductase"/>
    <property type="match status" value="1"/>
</dbReference>
<evidence type="ECO:0000313" key="7">
    <source>
        <dbReference type="Proteomes" id="UP000027920"/>
    </source>
</evidence>
<dbReference type="Pfam" id="PF14863">
    <property type="entry name" value="Alkyl_sulf_dimr"/>
    <property type="match status" value="1"/>
</dbReference>
<accession>A0A072PE51</accession>
<evidence type="ECO:0000256" key="4">
    <source>
        <dbReference type="ARBA" id="ARBA00033751"/>
    </source>
</evidence>
<dbReference type="PANTHER" id="PTHR43223">
    <property type="entry name" value="ALKYL/ARYL-SULFATASE"/>
    <property type="match status" value="1"/>
</dbReference>
<dbReference type="PANTHER" id="PTHR43223:SF1">
    <property type="entry name" value="ALKYL_ARYL-SULFATASE BDS1"/>
    <property type="match status" value="1"/>
</dbReference>
<dbReference type="InterPro" id="IPR038536">
    <property type="entry name" value="Alkyl/aryl-sulf_dimr_sf"/>
</dbReference>
<evidence type="ECO:0000256" key="3">
    <source>
        <dbReference type="ARBA" id="ARBA00022833"/>
    </source>
</evidence>
<dbReference type="Proteomes" id="UP000027920">
    <property type="component" value="Unassembled WGS sequence"/>
</dbReference>